<protein>
    <submittedName>
        <fullName evidence="3">Amidohydrolase family protein</fullName>
    </submittedName>
</protein>
<dbReference type="InterPro" id="IPR006680">
    <property type="entry name" value="Amidohydro-rel"/>
</dbReference>
<comment type="caution">
    <text evidence="3">The sequence shown here is derived from an EMBL/GenBank/DDBJ whole genome shotgun (WGS) entry which is preliminary data.</text>
</comment>
<keyword evidence="1" id="KW-0732">Signal</keyword>
<dbReference type="EMBL" id="JABFMT010000020">
    <property type="protein sequence ID" value="NUU03373.1"/>
    <property type="molecule type" value="Genomic_DNA"/>
</dbReference>
<dbReference type="InterPro" id="IPR052358">
    <property type="entry name" value="Aro_Compnd_Degr_Hydrolases"/>
</dbReference>
<dbReference type="Gene3D" id="3.20.20.140">
    <property type="entry name" value="Metal-dependent hydrolases"/>
    <property type="match status" value="1"/>
</dbReference>
<dbReference type="PROSITE" id="PS51318">
    <property type="entry name" value="TAT"/>
    <property type="match status" value="1"/>
</dbReference>
<evidence type="ECO:0000313" key="3">
    <source>
        <dbReference type="EMBL" id="NUU03373.1"/>
    </source>
</evidence>
<proteinExistence type="predicted"/>
<accession>A0ABX2M288</accession>
<name>A0ABX2M288_9BURK</name>
<keyword evidence="4" id="KW-1185">Reference proteome</keyword>
<feature type="domain" description="Amidohydrolase-related" evidence="2">
    <location>
        <begin position="63"/>
        <end position="323"/>
    </location>
</feature>
<feature type="chain" id="PRO_5045422135" evidence="1">
    <location>
        <begin position="38"/>
        <end position="323"/>
    </location>
</feature>
<dbReference type="Proteomes" id="UP000536746">
    <property type="component" value="Unassembled WGS sequence"/>
</dbReference>
<gene>
    <name evidence="3" type="ORF">HNO84_17330</name>
</gene>
<dbReference type="SUPFAM" id="SSF51556">
    <property type="entry name" value="Metallo-dependent hydrolases"/>
    <property type="match status" value="1"/>
</dbReference>
<evidence type="ECO:0000259" key="2">
    <source>
        <dbReference type="Pfam" id="PF04909"/>
    </source>
</evidence>
<dbReference type="InterPro" id="IPR019546">
    <property type="entry name" value="TAT_signal_bac_arc"/>
</dbReference>
<sequence>METSILRALHTRRDFLRRSGATAAALGAAAYLPAAFAADSLPAAYPHSSGDRRASARLPEGACDCHMHIYDERFPWAAGARLTHAPATVAMYLQIRRRLGTARNVVVTPSAYGTDNRCTLDALSQLGASARGVAVVDDGVSDEELARLDRAGVKGLRFNLALGSVTTVAMIEPLARRVAHLGWHLQINMSNGDLLANRDMLSRLPVPVVFDHFARIPLQDGASHPVFDVVTGLMRDRRASVKLSGAYLASRSGAPSYADVAPLARALIDAAPAQVVWGSDWPHPTEQHKPDDARLLDLMAAWAGSDERLKAILVDNPARLYHF</sequence>
<reference evidence="3 4" key="1">
    <citation type="journal article" date="2020" name="Front. Plant Sci.">
        <title>Isolation of Rhizosphere Bacteria That Improve Quality and Water Stress Tolerance in Greenhouse Ornamentals.</title>
        <authorList>
            <person name="Nordstedt N.P."/>
            <person name="Jones M.L."/>
        </authorList>
    </citation>
    <scope>NUCLEOTIDE SEQUENCE [LARGE SCALE GENOMIC DNA]</scope>
    <source>
        <strain evidence="3 4">C6C2</strain>
    </source>
</reference>
<dbReference type="PANTHER" id="PTHR35563">
    <property type="entry name" value="BARREL METAL-DEPENDENT HYDROLASE, PUTATIVE (AFU_ORTHOLOGUE AFUA_1G16240)-RELATED"/>
    <property type="match status" value="1"/>
</dbReference>
<evidence type="ECO:0000313" key="4">
    <source>
        <dbReference type="Proteomes" id="UP000536746"/>
    </source>
</evidence>
<organism evidence="3 4">
    <name type="scientific">Herbaspirillum robiniae</name>
    <dbReference type="NCBI Taxonomy" id="2014887"/>
    <lineage>
        <taxon>Bacteria</taxon>
        <taxon>Pseudomonadati</taxon>
        <taxon>Pseudomonadota</taxon>
        <taxon>Betaproteobacteria</taxon>
        <taxon>Burkholderiales</taxon>
        <taxon>Oxalobacteraceae</taxon>
        <taxon>Herbaspirillum</taxon>
    </lineage>
</organism>
<evidence type="ECO:0000256" key="1">
    <source>
        <dbReference type="SAM" id="SignalP"/>
    </source>
</evidence>
<feature type="signal peptide" evidence="1">
    <location>
        <begin position="1"/>
        <end position="37"/>
    </location>
</feature>
<dbReference type="Pfam" id="PF04909">
    <property type="entry name" value="Amidohydro_2"/>
    <property type="match status" value="1"/>
</dbReference>
<dbReference type="InterPro" id="IPR032466">
    <property type="entry name" value="Metal_Hydrolase"/>
</dbReference>
<dbReference type="NCBIfam" id="TIGR01409">
    <property type="entry name" value="TAT_signal_seq"/>
    <property type="match status" value="1"/>
</dbReference>
<dbReference type="PANTHER" id="PTHR35563:SF2">
    <property type="entry name" value="BARREL METAL-DEPENDENT HYDROLASE, PUTATIVE (AFU_ORTHOLOGUE AFUA_1G16240)-RELATED"/>
    <property type="match status" value="1"/>
</dbReference>
<dbReference type="InterPro" id="IPR006311">
    <property type="entry name" value="TAT_signal"/>
</dbReference>